<dbReference type="SUPFAM" id="SSF53756">
    <property type="entry name" value="UDP-Glycosyltransferase/glycogen phosphorylase"/>
    <property type="match status" value="1"/>
</dbReference>
<evidence type="ECO:0000313" key="3">
    <source>
        <dbReference type="EMBL" id="MFC0272280.1"/>
    </source>
</evidence>
<dbReference type="InterPro" id="IPR003331">
    <property type="entry name" value="UDP_GlcNAc_Epimerase_2_dom"/>
</dbReference>
<comment type="similarity">
    <text evidence="1">Belongs to the UDP-N-acetylglucosamine 2-epimerase family.</text>
</comment>
<proteinExistence type="inferred from homology"/>
<protein>
    <submittedName>
        <fullName evidence="3">UDP-N-acetylglucosamine 2-epimerase</fullName>
    </submittedName>
</protein>
<dbReference type="Pfam" id="PF02350">
    <property type="entry name" value="Epimerase_2"/>
    <property type="match status" value="1"/>
</dbReference>
<keyword evidence="4" id="KW-1185">Reference proteome</keyword>
<evidence type="ECO:0000313" key="4">
    <source>
        <dbReference type="Proteomes" id="UP001589854"/>
    </source>
</evidence>
<evidence type="ECO:0000259" key="2">
    <source>
        <dbReference type="Pfam" id="PF02350"/>
    </source>
</evidence>
<reference evidence="3 4" key="1">
    <citation type="submission" date="2024-09" db="EMBL/GenBank/DDBJ databases">
        <authorList>
            <person name="Sun Q."/>
            <person name="Mori K."/>
        </authorList>
    </citation>
    <scope>NUCLEOTIDE SEQUENCE [LARGE SCALE GENOMIC DNA]</scope>
    <source>
        <strain evidence="3 4">CCM 7228</strain>
    </source>
</reference>
<keyword evidence="1" id="KW-0413">Isomerase</keyword>
<dbReference type="RefSeq" id="WP_378934437.1">
    <property type="nucleotide sequence ID" value="NZ_JBHLVO010000009.1"/>
</dbReference>
<dbReference type="EMBL" id="JBHLVO010000009">
    <property type="protein sequence ID" value="MFC0272280.1"/>
    <property type="molecule type" value="Genomic_DNA"/>
</dbReference>
<evidence type="ECO:0000256" key="1">
    <source>
        <dbReference type="RuleBase" id="RU003513"/>
    </source>
</evidence>
<name>A0ABV6GF21_9BACI</name>
<dbReference type="InterPro" id="IPR029767">
    <property type="entry name" value="WecB-like"/>
</dbReference>
<dbReference type="Gene3D" id="3.40.50.2000">
    <property type="entry name" value="Glycogen Phosphorylase B"/>
    <property type="match status" value="1"/>
</dbReference>
<dbReference type="Proteomes" id="UP001589854">
    <property type="component" value="Unassembled WGS sequence"/>
</dbReference>
<dbReference type="PANTHER" id="PTHR43174:SF1">
    <property type="entry name" value="UDP-N-ACETYLGLUCOSAMINE 2-EPIMERASE"/>
    <property type="match status" value="1"/>
</dbReference>
<organism evidence="3 4">
    <name type="scientific">Metabacillus herbersteinensis</name>
    <dbReference type="NCBI Taxonomy" id="283816"/>
    <lineage>
        <taxon>Bacteria</taxon>
        <taxon>Bacillati</taxon>
        <taxon>Bacillota</taxon>
        <taxon>Bacilli</taxon>
        <taxon>Bacillales</taxon>
        <taxon>Bacillaceae</taxon>
        <taxon>Metabacillus</taxon>
    </lineage>
</organism>
<sequence length="85" mass="9332">MGVTDSGGLQKEAYFLKTPCTTIRDQTEWIETFENDWNVLSSTNGDTILNSVTRPLDCLQHPQPMLFGNGKAAENNCNAILKGGN</sequence>
<feature type="domain" description="UDP-N-acetylglucosamine 2-epimerase" evidence="2">
    <location>
        <begin position="3"/>
        <end position="80"/>
    </location>
</feature>
<dbReference type="PANTHER" id="PTHR43174">
    <property type="entry name" value="UDP-N-ACETYLGLUCOSAMINE 2-EPIMERASE"/>
    <property type="match status" value="1"/>
</dbReference>
<comment type="caution">
    <text evidence="3">The sequence shown here is derived from an EMBL/GenBank/DDBJ whole genome shotgun (WGS) entry which is preliminary data.</text>
</comment>
<gene>
    <name evidence="3" type="ORF">ACFFIX_12620</name>
</gene>
<accession>A0ABV6GF21</accession>